<protein>
    <recommendedName>
        <fullName evidence="1">Fibrinogen C-terminal domain-containing protein</fullName>
    </recommendedName>
</protein>
<dbReference type="Pfam" id="PF00147">
    <property type="entry name" value="Fibrinogen_C"/>
    <property type="match status" value="1"/>
</dbReference>
<name>A0A8B6C152_MYTGA</name>
<dbReference type="InterPro" id="IPR002181">
    <property type="entry name" value="Fibrinogen_a/b/g_C_dom"/>
</dbReference>
<comment type="caution">
    <text evidence="2">The sequence shown here is derived from an EMBL/GenBank/DDBJ whole genome shotgun (WGS) entry which is preliminary data.</text>
</comment>
<accession>A0A8B6C152</accession>
<dbReference type="InterPro" id="IPR050373">
    <property type="entry name" value="Fibrinogen_C-term_domain"/>
</dbReference>
<dbReference type="Gene3D" id="4.10.530.10">
    <property type="entry name" value="Gamma-fibrinogen Carboxyl Terminal Fragment, domain 2"/>
    <property type="match status" value="1"/>
</dbReference>
<feature type="domain" description="Fibrinogen C-terminal" evidence="1">
    <location>
        <begin position="1"/>
        <end position="110"/>
    </location>
</feature>
<dbReference type="Gene3D" id="3.50.50.60">
    <property type="entry name" value="FAD/NAD(P)-binding domain"/>
    <property type="match status" value="1"/>
</dbReference>
<organism evidence="2 3">
    <name type="scientific">Mytilus galloprovincialis</name>
    <name type="common">Mediterranean mussel</name>
    <dbReference type="NCBI Taxonomy" id="29158"/>
    <lineage>
        <taxon>Eukaryota</taxon>
        <taxon>Metazoa</taxon>
        <taxon>Spiralia</taxon>
        <taxon>Lophotrochozoa</taxon>
        <taxon>Mollusca</taxon>
        <taxon>Bivalvia</taxon>
        <taxon>Autobranchia</taxon>
        <taxon>Pteriomorphia</taxon>
        <taxon>Mytilida</taxon>
        <taxon>Mytiloidea</taxon>
        <taxon>Mytilidae</taxon>
        <taxon>Mytilinae</taxon>
        <taxon>Mytilus</taxon>
    </lineage>
</organism>
<gene>
    <name evidence="2" type="ORF">MGAL_10B006067</name>
</gene>
<evidence type="ECO:0000259" key="1">
    <source>
        <dbReference type="SMART" id="SM00186"/>
    </source>
</evidence>
<dbReference type="EMBL" id="UYJE01001069">
    <property type="protein sequence ID" value="VDH98946.1"/>
    <property type="molecule type" value="Genomic_DNA"/>
</dbReference>
<evidence type="ECO:0000313" key="3">
    <source>
        <dbReference type="Proteomes" id="UP000596742"/>
    </source>
</evidence>
<dbReference type="Proteomes" id="UP000596742">
    <property type="component" value="Unassembled WGS sequence"/>
</dbReference>
<dbReference type="PANTHER" id="PTHR19143">
    <property type="entry name" value="FIBRINOGEN/TENASCIN/ANGIOPOEITIN"/>
    <property type="match status" value="1"/>
</dbReference>
<dbReference type="Gene3D" id="3.90.215.10">
    <property type="entry name" value="Gamma Fibrinogen, chain A, domain 1"/>
    <property type="match status" value="1"/>
</dbReference>
<reference evidence="2" key="1">
    <citation type="submission" date="2018-11" db="EMBL/GenBank/DDBJ databases">
        <authorList>
            <person name="Alioto T."/>
            <person name="Alioto T."/>
        </authorList>
    </citation>
    <scope>NUCLEOTIDE SEQUENCE</scope>
</reference>
<sequence>MDGTVDFYKTWKDYEIRFGELKSVFWLGDSLMYSDNSNTWNQNGMMFSTYDKDTDRSPSNCALAYKGALWYNDSLYSNLNGKYLGREHSSYADFIKREEYSEACILAKRKDGANVVYLIQKFGEPAQNASHFVLLVKGIRNLRVVDASVIRNLPPGNTHGLTVMIAEKASDLIKRARTF</sequence>
<keyword evidence="3" id="KW-1185">Reference proteome</keyword>
<dbReference type="AlphaFoldDB" id="A0A8B6C152"/>
<proteinExistence type="predicted"/>
<evidence type="ECO:0000313" key="2">
    <source>
        <dbReference type="EMBL" id="VDH98946.1"/>
    </source>
</evidence>
<dbReference type="SMART" id="SM00186">
    <property type="entry name" value="FBG"/>
    <property type="match status" value="1"/>
</dbReference>
<dbReference type="SUPFAM" id="SSF51905">
    <property type="entry name" value="FAD/NAD(P)-binding domain"/>
    <property type="match status" value="1"/>
</dbReference>
<dbReference type="InterPro" id="IPR014716">
    <property type="entry name" value="Fibrinogen_a/b/g_C_1"/>
</dbReference>
<dbReference type="SUPFAM" id="SSF56496">
    <property type="entry name" value="Fibrinogen C-terminal domain-like"/>
    <property type="match status" value="1"/>
</dbReference>
<dbReference type="InterPro" id="IPR036056">
    <property type="entry name" value="Fibrinogen-like_C"/>
</dbReference>
<dbReference type="OrthoDB" id="269227at2759"/>
<dbReference type="GO" id="GO:0005615">
    <property type="term" value="C:extracellular space"/>
    <property type="evidence" value="ECO:0007669"/>
    <property type="project" value="TreeGrafter"/>
</dbReference>
<dbReference type="InterPro" id="IPR036188">
    <property type="entry name" value="FAD/NAD-bd_sf"/>
</dbReference>